<dbReference type="PANTHER" id="PTHR36973">
    <property type="entry name" value="SLL1456 PROTEIN-RELATED"/>
    <property type="match status" value="1"/>
</dbReference>
<organism evidence="2">
    <name type="scientific">Leptolyngbya boryana CZ1</name>
    <dbReference type="NCBI Taxonomy" id="3060204"/>
    <lineage>
        <taxon>Bacteria</taxon>
        <taxon>Bacillati</taxon>
        <taxon>Cyanobacteriota</taxon>
        <taxon>Cyanophyceae</taxon>
        <taxon>Leptolyngbyales</taxon>
        <taxon>Leptolyngbyaceae</taxon>
        <taxon>Leptolyngbya group</taxon>
        <taxon>Leptolyngbya</taxon>
    </lineage>
</organism>
<reference evidence="2" key="2">
    <citation type="submission" date="2023-07" db="EMBL/GenBank/DDBJ databases">
        <authorList>
            <person name="Bai X.-H."/>
            <person name="Wang H.-H."/>
            <person name="Wang J."/>
            <person name="Ma M.-Y."/>
            <person name="Hu H.-H."/>
            <person name="Song Z.-L."/>
            <person name="Ma H.-G."/>
            <person name="Fan Y."/>
            <person name="Du C.-Y."/>
            <person name="Xu J.-C."/>
        </authorList>
    </citation>
    <scope>NUCLEOTIDE SEQUENCE</scope>
    <source>
        <strain evidence="2">CZ1</strain>
    </source>
</reference>
<dbReference type="Pfam" id="PF05050">
    <property type="entry name" value="Methyltransf_21"/>
    <property type="match status" value="1"/>
</dbReference>
<dbReference type="GO" id="GO:0008171">
    <property type="term" value="F:O-methyltransferase activity"/>
    <property type="evidence" value="ECO:0007669"/>
    <property type="project" value="TreeGrafter"/>
</dbReference>
<dbReference type="GO" id="GO:0032259">
    <property type="term" value="P:methylation"/>
    <property type="evidence" value="ECO:0007669"/>
    <property type="project" value="UniProtKB-KW"/>
</dbReference>
<name>A0AA96WQ32_LEPBY</name>
<feature type="domain" description="Methyltransferase FkbM" evidence="1">
    <location>
        <begin position="51"/>
        <end position="207"/>
    </location>
</feature>
<evidence type="ECO:0000313" key="2">
    <source>
        <dbReference type="EMBL" id="WNZ43905.1"/>
    </source>
</evidence>
<dbReference type="InterPro" id="IPR006342">
    <property type="entry name" value="FkbM_mtfrase"/>
</dbReference>
<protein>
    <submittedName>
        <fullName evidence="2">FkbM family methyltransferase</fullName>
    </submittedName>
</protein>
<dbReference type="AlphaFoldDB" id="A0AA96WQ32"/>
<accession>A0AA96WQ32</accession>
<dbReference type="PANTHER" id="PTHR36973:SF4">
    <property type="entry name" value="NODULATION PROTEIN"/>
    <property type="match status" value="1"/>
</dbReference>
<dbReference type="InterPro" id="IPR053188">
    <property type="entry name" value="FkbM_Methyltransferase"/>
</dbReference>
<dbReference type="SUPFAM" id="SSF53335">
    <property type="entry name" value="S-adenosyl-L-methionine-dependent methyltransferases"/>
    <property type="match status" value="1"/>
</dbReference>
<dbReference type="Gene3D" id="3.40.50.150">
    <property type="entry name" value="Vaccinia Virus protein VP39"/>
    <property type="match status" value="1"/>
</dbReference>
<evidence type="ECO:0000259" key="1">
    <source>
        <dbReference type="Pfam" id="PF05050"/>
    </source>
</evidence>
<proteinExistence type="predicted"/>
<dbReference type="RefSeq" id="WP_190650322.1">
    <property type="nucleotide sequence ID" value="NZ_CP130144.1"/>
</dbReference>
<dbReference type="InterPro" id="IPR029063">
    <property type="entry name" value="SAM-dependent_MTases_sf"/>
</dbReference>
<dbReference type="NCBIfam" id="TIGR01444">
    <property type="entry name" value="fkbM_fam"/>
    <property type="match status" value="1"/>
</dbReference>
<reference evidence="2" key="1">
    <citation type="journal article" date="2023" name="Plants (Basel)">
        <title>Genomic Analysis of Leptolyngbya boryana CZ1 Reveals Efficient Carbon Fixation Modules.</title>
        <authorList>
            <person name="Bai X."/>
            <person name="Wang H."/>
            <person name="Cheng W."/>
            <person name="Wang J."/>
            <person name="Ma M."/>
            <person name="Hu H."/>
            <person name="Song Z."/>
            <person name="Ma H."/>
            <person name="Fan Y."/>
            <person name="Du C."/>
            <person name="Xu J."/>
        </authorList>
    </citation>
    <scope>NUCLEOTIDE SEQUENCE</scope>
    <source>
        <strain evidence="2">CZ1</strain>
    </source>
</reference>
<gene>
    <name evidence="2" type="ORF">Q2T42_18890</name>
</gene>
<keyword evidence="2" id="KW-0808">Transferase</keyword>
<keyword evidence="2" id="KW-0489">Methyltransferase</keyword>
<dbReference type="EMBL" id="CP130144">
    <property type="protein sequence ID" value="WNZ43905.1"/>
    <property type="molecule type" value="Genomic_DNA"/>
</dbReference>
<sequence length="316" mass="35722">MAHTHINTHPKMTQYLVKRLHAFAHAPMIICDVGARGGIEPHWNAYDQQLVCLGFEPDVAECERLNQLNQLSSKPKVQFYTAALGRQREQRLFSLCRLPGGSSFYPANHQFLQRFPSEHAQALEVVKTIELETTDLDSFAQSMKFPAIDFMKLDVEGSELDVLKGATTVLQESVLGLSLEVLFHDALRSQPTFSQIDLFLSSLGFKLFDLDLYRYARNTLALPTGTLGDTRMGQVLWAQALYLRDGVEDLQSKNLRSTKQFAWDKTRILKLASLMEVFSLQDCAIELLQVGASQLEYDIKNLIELLLPSELLRLSS</sequence>